<feature type="binding site" evidence="11">
    <location>
        <begin position="252"/>
        <end position="253"/>
    </location>
    <ligand>
        <name>FMN</name>
        <dbReference type="ChEBI" id="CHEBI:58210"/>
    </ligand>
</feature>
<dbReference type="EC" id="4.2.3.5" evidence="3 11"/>
<dbReference type="CDD" id="cd07304">
    <property type="entry name" value="Chorismate_synthase"/>
    <property type="match status" value="1"/>
</dbReference>
<dbReference type="GO" id="GO:0009073">
    <property type="term" value="P:aromatic amino acid family biosynthetic process"/>
    <property type="evidence" value="ECO:0007669"/>
    <property type="project" value="UniProtKB-KW"/>
</dbReference>
<name>A0A1R1BYY3_PAEAM</name>
<evidence type="ECO:0000313" key="13">
    <source>
        <dbReference type="Proteomes" id="UP000187134"/>
    </source>
</evidence>
<keyword evidence="9 11" id="KW-0057">Aromatic amino acid biosynthesis</keyword>
<dbReference type="PROSITE" id="PS00788">
    <property type="entry name" value="CHORISMATE_SYNTHASE_2"/>
    <property type="match status" value="1"/>
</dbReference>
<comment type="catalytic activity">
    <reaction evidence="11">
        <text>5-O-(1-carboxyvinyl)-3-phosphoshikimate = chorismate + phosphate</text>
        <dbReference type="Rhea" id="RHEA:21020"/>
        <dbReference type="ChEBI" id="CHEBI:29748"/>
        <dbReference type="ChEBI" id="CHEBI:43474"/>
        <dbReference type="ChEBI" id="CHEBI:57701"/>
        <dbReference type="EC" id="4.2.3.5"/>
    </reaction>
</comment>
<gene>
    <name evidence="11" type="primary">aroC</name>
    <name evidence="12" type="ORF">BK131_09345</name>
</gene>
<evidence type="ECO:0000256" key="5">
    <source>
        <dbReference type="ARBA" id="ARBA00022630"/>
    </source>
</evidence>
<dbReference type="InterPro" id="IPR035904">
    <property type="entry name" value="Chorismate_synth_AroC_sf"/>
</dbReference>
<keyword evidence="6 11" id="KW-0288">FMN</keyword>
<dbReference type="PANTHER" id="PTHR21085:SF0">
    <property type="entry name" value="CHORISMATE SYNTHASE"/>
    <property type="match status" value="1"/>
</dbReference>
<dbReference type="GO" id="GO:0004107">
    <property type="term" value="F:chorismate synthase activity"/>
    <property type="evidence" value="ECO:0007669"/>
    <property type="project" value="UniProtKB-UniRule"/>
</dbReference>
<evidence type="ECO:0000313" key="12">
    <source>
        <dbReference type="EMBL" id="OMF15096.1"/>
    </source>
</evidence>
<dbReference type="RefSeq" id="WP_076331391.1">
    <property type="nucleotide sequence ID" value="NZ_MRTJ01000002.1"/>
</dbReference>
<organism evidence="12 13">
    <name type="scientific">Paenibacillus amylolyticus</name>
    <dbReference type="NCBI Taxonomy" id="1451"/>
    <lineage>
        <taxon>Bacteria</taxon>
        <taxon>Bacillati</taxon>
        <taxon>Bacillota</taxon>
        <taxon>Bacilli</taxon>
        <taxon>Bacillales</taxon>
        <taxon>Paenibacillaceae</taxon>
        <taxon>Paenibacillus</taxon>
    </lineage>
</organism>
<protein>
    <recommendedName>
        <fullName evidence="3 11">Chorismate synthase</fullName>
        <shortName evidence="11">CS</shortName>
        <ecNumber evidence="3 11">4.2.3.5</ecNumber>
    </recommendedName>
    <alternativeName>
        <fullName evidence="11">5-enolpyruvylshikimate-3-phosphate phospholyase</fullName>
    </alternativeName>
</protein>
<evidence type="ECO:0000256" key="7">
    <source>
        <dbReference type="ARBA" id="ARBA00022827"/>
    </source>
</evidence>
<dbReference type="UniPathway" id="UPA00053">
    <property type="reaction ID" value="UER00090"/>
</dbReference>
<feature type="binding site" evidence="11">
    <location>
        <position position="47"/>
    </location>
    <ligand>
        <name>NADP(+)</name>
        <dbReference type="ChEBI" id="CHEBI:58349"/>
    </ligand>
</feature>
<feature type="binding site" evidence="11">
    <location>
        <position position="338"/>
    </location>
    <ligand>
        <name>FMN</name>
        <dbReference type="ChEBI" id="CHEBI:58210"/>
    </ligand>
</feature>
<dbReference type="HAMAP" id="MF_00300">
    <property type="entry name" value="Chorismate_synth"/>
    <property type="match status" value="1"/>
</dbReference>
<evidence type="ECO:0000256" key="9">
    <source>
        <dbReference type="ARBA" id="ARBA00023141"/>
    </source>
</evidence>
<dbReference type="Proteomes" id="UP000187134">
    <property type="component" value="Unassembled WGS sequence"/>
</dbReference>
<evidence type="ECO:0000256" key="2">
    <source>
        <dbReference type="ARBA" id="ARBA00008014"/>
    </source>
</evidence>
<keyword evidence="10 11" id="KW-0456">Lyase</keyword>
<comment type="caution">
    <text evidence="12">The sequence shown here is derived from an EMBL/GenBank/DDBJ whole genome shotgun (WGS) entry which is preliminary data.</text>
</comment>
<feature type="binding site" evidence="11">
    <location>
        <position position="41"/>
    </location>
    <ligand>
        <name>NADP(+)</name>
        <dbReference type="ChEBI" id="CHEBI:58349"/>
    </ligand>
</feature>
<feature type="binding site" evidence="11">
    <location>
        <position position="297"/>
    </location>
    <ligand>
        <name>FMN</name>
        <dbReference type="ChEBI" id="CHEBI:58210"/>
    </ligand>
</feature>
<dbReference type="AlphaFoldDB" id="A0A1R1BYY3"/>
<dbReference type="GO" id="GO:0010181">
    <property type="term" value="F:FMN binding"/>
    <property type="evidence" value="ECO:0007669"/>
    <property type="project" value="TreeGrafter"/>
</dbReference>
<dbReference type="PANTHER" id="PTHR21085">
    <property type="entry name" value="CHORISMATE SYNTHASE"/>
    <property type="match status" value="1"/>
</dbReference>
<keyword evidence="7 11" id="KW-0274">FAD</keyword>
<comment type="subunit">
    <text evidence="11">Homotetramer.</text>
</comment>
<comment type="function">
    <text evidence="11">Catalyzes the anti-1,4-elimination of the C-3 phosphate and the C-6 proR hydrogen from 5-enolpyruvylshikimate-3-phosphate (EPSP) to yield chorismate, which is the branch point compound that serves as the starting substrate for the three terminal pathways of aromatic amino acid biosynthesis. This reaction introduces a second double bond into the aromatic ring system.</text>
</comment>
<dbReference type="SUPFAM" id="SSF103263">
    <property type="entry name" value="Chorismate synthase, AroC"/>
    <property type="match status" value="1"/>
</dbReference>
<keyword evidence="5 11" id="KW-0285">Flavoprotein</keyword>
<proteinExistence type="inferred from homology"/>
<sequence length="389" mass="43007">MSLRYLTAGETHGPQLTAIIEGLPSNLTIDFEELNFQLHRRQKGYGRGRRMQIEKDQANFVGGIRHGYTTGAPVALVVQNNDWKHWQNIMNIEPIEGSDEEKRRVHRPRPGHADLNGGLKYNLKDLRNVLERSSARETTVRVACGAIARQFLAEFGIKVAGRVLRIGEIEAPYQDLPIDELIAVTEASSVRVTDADTEKKMEAYIDQIKQEGDSIGGIVECIVEGVPVGLGSYVQYDRKLDARIAQGVMSINAFKGVEIGIGFEAGVIRGSQVHDEIMHTDERGYHRATNRLGGFEGGMTNGMPVVVRGVMKPIPTLYKPLQSVDIDTKEAFTAQVERSDACAVPAASVVMEHVVAWEIAKAFLEKFGGDSMEEIRANVASYNAQLENY</sequence>
<dbReference type="PIRSF" id="PIRSF001456">
    <property type="entry name" value="Chorismate_synth"/>
    <property type="match status" value="1"/>
</dbReference>
<dbReference type="NCBIfam" id="TIGR00033">
    <property type="entry name" value="aroC"/>
    <property type="match status" value="1"/>
</dbReference>
<keyword evidence="4 11" id="KW-0028">Amino-acid biosynthesis</keyword>
<evidence type="ECO:0000256" key="3">
    <source>
        <dbReference type="ARBA" id="ARBA00013036"/>
    </source>
</evidence>
<evidence type="ECO:0000256" key="6">
    <source>
        <dbReference type="ARBA" id="ARBA00022643"/>
    </source>
</evidence>
<dbReference type="FunFam" id="3.60.150.10:FF:000002">
    <property type="entry name" value="Chorismate synthase"/>
    <property type="match status" value="1"/>
</dbReference>
<comment type="cofactor">
    <cofactor evidence="11">
        <name>FMNH2</name>
        <dbReference type="ChEBI" id="CHEBI:57618"/>
    </cofactor>
    <text evidence="11">Reduced FMN (FMNH(2)).</text>
</comment>
<feature type="binding site" evidence="11">
    <location>
        <begin position="132"/>
        <end position="134"/>
    </location>
    <ligand>
        <name>FMN</name>
        <dbReference type="ChEBI" id="CHEBI:58210"/>
    </ligand>
</feature>
<dbReference type="EMBL" id="MRTJ01000002">
    <property type="protein sequence ID" value="OMF15096.1"/>
    <property type="molecule type" value="Genomic_DNA"/>
</dbReference>
<dbReference type="GO" id="GO:0008652">
    <property type="term" value="P:amino acid biosynthetic process"/>
    <property type="evidence" value="ECO:0007669"/>
    <property type="project" value="UniProtKB-KW"/>
</dbReference>
<dbReference type="Gene3D" id="3.60.150.10">
    <property type="entry name" value="Chorismate synthase AroC"/>
    <property type="match status" value="1"/>
</dbReference>
<comment type="pathway">
    <text evidence="1 11">Metabolic intermediate biosynthesis; chorismate biosynthesis; chorismate from D-erythrose 4-phosphate and phosphoenolpyruvate: step 7/7.</text>
</comment>
<accession>A0A1R1BYY3</accession>
<evidence type="ECO:0000256" key="10">
    <source>
        <dbReference type="ARBA" id="ARBA00023239"/>
    </source>
</evidence>
<evidence type="ECO:0000256" key="8">
    <source>
        <dbReference type="ARBA" id="ARBA00022857"/>
    </source>
</evidence>
<dbReference type="InterPro" id="IPR000453">
    <property type="entry name" value="Chorismate_synth"/>
</dbReference>
<feature type="binding site" evidence="11">
    <location>
        <begin position="312"/>
        <end position="316"/>
    </location>
    <ligand>
        <name>FMN</name>
        <dbReference type="ChEBI" id="CHEBI:58210"/>
    </ligand>
</feature>
<dbReference type="GO" id="GO:0009423">
    <property type="term" value="P:chorismate biosynthetic process"/>
    <property type="evidence" value="ECO:0007669"/>
    <property type="project" value="UniProtKB-UniRule"/>
</dbReference>
<evidence type="ECO:0000256" key="4">
    <source>
        <dbReference type="ARBA" id="ARBA00022605"/>
    </source>
</evidence>
<evidence type="ECO:0000256" key="11">
    <source>
        <dbReference type="HAMAP-Rule" id="MF_00300"/>
    </source>
</evidence>
<dbReference type="InterPro" id="IPR020541">
    <property type="entry name" value="Chorismate_synthase_CS"/>
</dbReference>
<reference evidence="12 13" key="1">
    <citation type="submission" date="2016-11" db="EMBL/GenBank/DDBJ databases">
        <title>Paenibacillus species isolates.</title>
        <authorList>
            <person name="Beno S.M."/>
        </authorList>
    </citation>
    <scope>NUCLEOTIDE SEQUENCE [LARGE SCALE GENOMIC DNA]</scope>
    <source>
        <strain evidence="12 13">FSL H8-0246</strain>
    </source>
</reference>
<evidence type="ECO:0000256" key="1">
    <source>
        <dbReference type="ARBA" id="ARBA00005044"/>
    </source>
</evidence>
<dbReference type="NCBIfam" id="NF003793">
    <property type="entry name" value="PRK05382.1"/>
    <property type="match status" value="1"/>
</dbReference>
<keyword evidence="8 11" id="KW-0521">NADP</keyword>
<dbReference type="OrthoDB" id="9771806at2"/>
<dbReference type="GO" id="GO:0005829">
    <property type="term" value="C:cytosol"/>
    <property type="evidence" value="ECO:0007669"/>
    <property type="project" value="TreeGrafter"/>
</dbReference>
<comment type="similarity">
    <text evidence="2 11">Belongs to the chorismate synthase family.</text>
</comment>
<dbReference type="Pfam" id="PF01264">
    <property type="entry name" value="Chorismate_synt"/>
    <property type="match status" value="1"/>
</dbReference>